<accession>A0A1I0MCM7</accession>
<keyword evidence="1" id="KW-0472">Membrane</keyword>
<evidence type="ECO:0000313" key="2">
    <source>
        <dbReference type="EMBL" id="SEV86207.1"/>
    </source>
</evidence>
<dbReference type="RefSeq" id="WP_090256616.1">
    <property type="nucleotide sequence ID" value="NZ_FOIR01000001.1"/>
</dbReference>
<dbReference type="Pfam" id="PF14362">
    <property type="entry name" value="DUF4407"/>
    <property type="match status" value="1"/>
</dbReference>
<name>A0A1I0MCM7_9BACT</name>
<reference evidence="3" key="1">
    <citation type="submission" date="2016-10" db="EMBL/GenBank/DDBJ databases">
        <authorList>
            <person name="Varghese N."/>
            <person name="Submissions S."/>
        </authorList>
    </citation>
    <scope>NUCLEOTIDE SEQUENCE [LARGE SCALE GENOMIC DNA]</scope>
    <source>
        <strain evidence="3">CGMCC 1.12402</strain>
    </source>
</reference>
<keyword evidence="1" id="KW-0812">Transmembrane</keyword>
<feature type="transmembrane region" description="Helical" evidence="1">
    <location>
        <begin position="29"/>
        <end position="52"/>
    </location>
</feature>
<sequence>MKSIKHFFWFCSGANRSLLNRCPTEASKFTGIGAAVFFTGVLAALSGGYAFYTVFENPWWSAAFALLWGAIIFNLDRFIVATMRKKKGKKWLEFVQASPRILLAVLLAIVITKPLELRIFSKEIDRKLVILEEQIYQKEIAEIDRRYVALQSEINSQMEGFKSEIATKAAQRDRLYEEARKEADGTGGSMQRNAGPIYQLKKADADKAQTELEELSARYVPLIAAKQANLDSLAQARQTEINAIKRNPWNGLAAQLEALKVLTAENRGIAIANYFIIALFIMLECAPILVKLIAPRGPYDNLLEIREHFYKNHNLEQISAMDHSTYEKLKYFTH</sequence>
<dbReference type="EMBL" id="FOIR01000001">
    <property type="protein sequence ID" value="SEV86207.1"/>
    <property type="molecule type" value="Genomic_DNA"/>
</dbReference>
<dbReference type="InterPro" id="IPR025519">
    <property type="entry name" value="DUF4407"/>
</dbReference>
<evidence type="ECO:0000313" key="3">
    <source>
        <dbReference type="Proteomes" id="UP000199437"/>
    </source>
</evidence>
<proteinExistence type="predicted"/>
<protein>
    <recommendedName>
        <fullName evidence="4">DUF4407 domain-containing protein</fullName>
    </recommendedName>
</protein>
<evidence type="ECO:0000256" key="1">
    <source>
        <dbReference type="SAM" id="Phobius"/>
    </source>
</evidence>
<organism evidence="2 3">
    <name type="scientific">Roseivirga pacifica</name>
    <dbReference type="NCBI Taxonomy" id="1267423"/>
    <lineage>
        <taxon>Bacteria</taxon>
        <taxon>Pseudomonadati</taxon>
        <taxon>Bacteroidota</taxon>
        <taxon>Cytophagia</taxon>
        <taxon>Cytophagales</taxon>
        <taxon>Roseivirgaceae</taxon>
        <taxon>Roseivirga</taxon>
    </lineage>
</organism>
<feature type="transmembrane region" description="Helical" evidence="1">
    <location>
        <begin position="271"/>
        <end position="294"/>
    </location>
</feature>
<dbReference type="GeneID" id="99985054"/>
<feature type="transmembrane region" description="Helical" evidence="1">
    <location>
        <begin position="58"/>
        <end position="79"/>
    </location>
</feature>
<dbReference type="Proteomes" id="UP000199437">
    <property type="component" value="Unassembled WGS sequence"/>
</dbReference>
<dbReference type="STRING" id="1267423.SAMN05216290_0291"/>
<keyword evidence="3" id="KW-1185">Reference proteome</keyword>
<gene>
    <name evidence="2" type="ORF">SAMN05216290_0291</name>
</gene>
<keyword evidence="1" id="KW-1133">Transmembrane helix</keyword>
<dbReference type="AlphaFoldDB" id="A0A1I0MCM7"/>
<evidence type="ECO:0008006" key="4">
    <source>
        <dbReference type="Google" id="ProtNLM"/>
    </source>
</evidence>
<dbReference type="OrthoDB" id="594406at2"/>